<dbReference type="KEGG" id="cil:EG358_17535"/>
<feature type="transmembrane region" description="Helical" evidence="1">
    <location>
        <begin position="94"/>
        <end position="112"/>
    </location>
</feature>
<evidence type="ECO:0000256" key="1">
    <source>
        <dbReference type="SAM" id="Phobius"/>
    </source>
</evidence>
<dbReference type="AlphaFoldDB" id="A0A381JSM9"/>
<keyword evidence="4" id="KW-1185">Reference proteome</keyword>
<dbReference type="EMBL" id="UFVS01000002">
    <property type="protein sequence ID" value="SUY53554.1"/>
    <property type="molecule type" value="Genomic_DNA"/>
</dbReference>
<keyword evidence="1" id="KW-0812">Transmembrane</keyword>
<organism evidence="3 5">
    <name type="scientific">Chryseobacterium indoltheticum</name>
    <dbReference type="NCBI Taxonomy" id="254"/>
    <lineage>
        <taxon>Bacteria</taxon>
        <taxon>Pseudomonadati</taxon>
        <taxon>Bacteroidota</taxon>
        <taxon>Flavobacteriia</taxon>
        <taxon>Flavobacteriales</taxon>
        <taxon>Weeksellaceae</taxon>
        <taxon>Chryseobacterium group</taxon>
        <taxon>Chryseobacterium</taxon>
    </lineage>
</organism>
<feature type="transmembrane region" description="Helical" evidence="1">
    <location>
        <begin position="148"/>
        <end position="168"/>
    </location>
</feature>
<sequence length="207" mass="24306">MHNYFILTWGITNFLLLVSCIFGVKKYSTLRKEEKQYIIYIVFLFIIEGVTNLLTQYYNFENTSFLYPIYIVGEFLILSNLFIKKLNLSKYCNIPILILTLGFIILNQFFSILSNEDYGKVISNVIIICFCGFVLLQEIKGTRHKNRFLLVDACMFFYYAVSVFVFIIQNQIAVLNENDYYMILGVNNILSSILYCSIVYTFLKLKK</sequence>
<feature type="transmembrane region" description="Helical" evidence="1">
    <location>
        <begin position="118"/>
        <end position="136"/>
    </location>
</feature>
<reference evidence="3 5" key="2">
    <citation type="submission" date="2018-06" db="EMBL/GenBank/DDBJ databases">
        <authorList>
            <consortium name="Pathogen Informatics"/>
            <person name="Doyle S."/>
        </authorList>
    </citation>
    <scope>NUCLEOTIDE SEQUENCE [LARGE SCALE GENOMIC DNA]</scope>
    <source>
        <strain evidence="3 5">NCTC13560</strain>
    </source>
</reference>
<keyword evidence="1" id="KW-1133">Transmembrane helix</keyword>
<dbReference type="EMBL" id="FTMF01000007">
    <property type="protein sequence ID" value="SIQ67340.1"/>
    <property type="molecule type" value="Genomic_DNA"/>
</dbReference>
<feature type="transmembrane region" description="Helical" evidence="1">
    <location>
        <begin position="37"/>
        <end position="58"/>
    </location>
</feature>
<gene>
    <name evidence="3" type="ORF">NCTC13560_03484</name>
    <name evidence="2" type="ORF">SAMN05421682_10792</name>
</gene>
<dbReference type="Proteomes" id="UP000185725">
    <property type="component" value="Unassembled WGS sequence"/>
</dbReference>
<dbReference type="RefSeq" id="WP_076561030.1">
    <property type="nucleotide sequence ID" value="NZ_FTMF01000007.1"/>
</dbReference>
<protein>
    <submittedName>
        <fullName evidence="3">Uncharacterized protein</fullName>
    </submittedName>
</protein>
<reference evidence="2 4" key="1">
    <citation type="submission" date="2017-01" db="EMBL/GenBank/DDBJ databases">
        <authorList>
            <person name="Varghese N."/>
            <person name="Submissions S."/>
        </authorList>
    </citation>
    <scope>NUCLEOTIDE SEQUENCE [LARGE SCALE GENOMIC DNA]</scope>
    <source>
        <strain evidence="2 4">ATCC 27950</strain>
    </source>
</reference>
<feature type="transmembrane region" description="Helical" evidence="1">
    <location>
        <begin position="64"/>
        <end position="82"/>
    </location>
</feature>
<keyword evidence="1" id="KW-0472">Membrane</keyword>
<feature type="transmembrane region" description="Helical" evidence="1">
    <location>
        <begin position="180"/>
        <end position="203"/>
    </location>
</feature>
<evidence type="ECO:0000313" key="4">
    <source>
        <dbReference type="Proteomes" id="UP000185725"/>
    </source>
</evidence>
<evidence type="ECO:0000313" key="2">
    <source>
        <dbReference type="EMBL" id="SIQ67340.1"/>
    </source>
</evidence>
<evidence type="ECO:0000313" key="3">
    <source>
        <dbReference type="EMBL" id="SUY53554.1"/>
    </source>
</evidence>
<dbReference type="OrthoDB" id="1261025at2"/>
<accession>A0A381JSM9</accession>
<name>A0A381JSM9_9FLAO</name>
<proteinExistence type="predicted"/>
<dbReference type="Proteomes" id="UP000255231">
    <property type="component" value="Unassembled WGS sequence"/>
</dbReference>
<evidence type="ECO:0000313" key="5">
    <source>
        <dbReference type="Proteomes" id="UP000255231"/>
    </source>
</evidence>
<feature type="transmembrane region" description="Helical" evidence="1">
    <location>
        <begin position="6"/>
        <end position="25"/>
    </location>
</feature>